<keyword evidence="3" id="KW-1185">Reference proteome</keyword>
<protein>
    <submittedName>
        <fullName evidence="2">Uncharacterized protein</fullName>
    </submittedName>
</protein>
<evidence type="ECO:0000313" key="3">
    <source>
        <dbReference type="Proteomes" id="UP000828251"/>
    </source>
</evidence>
<keyword evidence="1" id="KW-0472">Membrane</keyword>
<reference evidence="2 3" key="1">
    <citation type="journal article" date="2021" name="Plant Biotechnol. J.">
        <title>Multi-omics assisted identification of the key and species-specific regulatory components of drought-tolerant mechanisms in Gossypium stocksii.</title>
        <authorList>
            <person name="Yu D."/>
            <person name="Ke L."/>
            <person name="Zhang D."/>
            <person name="Wu Y."/>
            <person name="Sun Y."/>
            <person name="Mei J."/>
            <person name="Sun J."/>
            <person name="Sun Y."/>
        </authorList>
    </citation>
    <scope>NUCLEOTIDE SEQUENCE [LARGE SCALE GENOMIC DNA]</scope>
    <source>
        <strain evidence="3">cv. E1</strain>
        <tissue evidence="2">Leaf</tissue>
    </source>
</reference>
<sequence>MGIQGSEITAGSGRLLISAALSCCVTWLTLVALLLLSFNNLSPVFVGDFSN</sequence>
<keyword evidence="1" id="KW-0812">Transmembrane</keyword>
<comment type="caution">
    <text evidence="2">The sequence shown here is derived from an EMBL/GenBank/DDBJ whole genome shotgun (WGS) entry which is preliminary data.</text>
</comment>
<keyword evidence="1" id="KW-1133">Transmembrane helix</keyword>
<organism evidence="2 3">
    <name type="scientific">Gossypium stocksii</name>
    <dbReference type="NCBI Taxonomy" id="47602"/>
    <lineage>
        <taxon>Eukaryota</taxon>
        <taxon>Viridiplantae</taxon>
        <taxon>Streptophyta</taxon>
        <taxon>Embryophyta</taxon>
        <taxon>Tracheophyta</taxon>
        <taxon>Spermatophyta</taxon>
        <taxon>Magnoliopsida</taxon>
        <taxon>eudicotyledons</taxon>
        <taxon>Gunneridae</taxon>
        <taxon>Pentapetalae</taxon>
        <taxon>rosids</taxon>
        <taxon>malvids</taxon>
        <taxon>Malvales</taxon>
        <taxon>Malvaceae</taxon>
        <taxon>Malvoideae</taxon>
        <taxon>Gossypium</taxon>
    </lineage>
</organism>
<dbReference type="Proteomes" id="UP000828251">
    <property type="component" value="Unassembled WGS sequence"/>
</dbReference>
<evidence type="ECO:0000256" key="1">
    <source>
        <dbReference type="SAM" id="Phobius"/>
    </source>
</evidence>
<dbReference type="EMBL" id="JAIQCV010000005">
    <property type="protein sequence ID" value="KAH1097495.1"/>
    <property type="molecule type" value="Genomic_DNA"/>
</dbReference>
<proteinExistence type="predicted"/>
<accession>A0A9D3VU20</accession>
<name>A0A9D3VU20_9ROSI</name>
<gene>
    <name evidence="2" type="ORF">J1N35_014416</name>
</gene>
<dbReference type="AlphaFoldDB" id="A0A9D3VU20"/>
<feature type="transmembrane region" description="Helical" evidence="1">
    <location>
        <begin position="15"/>
        <end position="36"/>
    </location>
</feature>
<evidence type="ECO:0000313" key="2">
    <source>
        <dbReference type="EMBL" id="KAH1097495.1"/>
    </source>
</evidence>